<keyword evidence="2" id="KW-0175">Coiled coil</keyword>
<comment type="similarity">
    <text evidence="1">Belongs to the plasmid mobilization pre family.</text>
</comment>
<gene>
    <name evidence="4" type="primary">mobE</name>
</gene>
<dbReference type="GO" id="GO:0003677">
    <property type="term" value="F:DNA binding"/>
    <property type="evidence" value="ECO:0007669"/>
    <property type="project" value="InterPro"/>
</dbReference>
<sequence>MARQMSISVAKASDKTSIDHNNRTMNKSELNKLTHIDQSRLNKNEYLVNIPIQDLYEKEFGEALSNYNAKQKRNDRKIDNYYEHICNSKKHMPQQEIIFQVGEYNDFEHEENREMAKDILREHFDRFQKDNPNLKIYNAVIHDDEATPHLHINFVPIADGYKRGLEKQVSFDRALIQQNPNLNKEQPFTEWRAEQVTQLQKALNEKNIDRKIVGTIDYKNQKEFKLKQDLEQEILGLRAEKHDVERNLVQEQEKLGTLEARREKLGQLSDKSVQSAKNFVKNALNDVKPTLLNKDIVQIPKKDLDRLTNTFIKTAESNIYSKQDYDKNESSKRKNQKC</sequence>
<dbReference type="CDD" id="cd17242">
    <property type="entry name" value="MobM_relaxase"/>
    <property type="match status" value="1"/>
</dbReference>
<proteinExistence type="inferred from homology"/>
<accession>A0A0C5HCI4</accession>
<dbReference type="AlphaFoldDB" id="A0A0C5HCI4"/>
<organism evidence="4">
    <name type="scientific">Erysipelothrix rhusiopathiae</name>
    <dbReference type="NCBI Taxonomy" id="1648"/>
    <lineage>
        <taxon>Bacteria</taxon>
        <taxon>Bacillati</taxon>
        <taxon>Bacillota</taxon>
        <taxon>Erysipelotrichia</taxon>
        <taxon>Erysipelotrichales</taxon>
        <taxon>Erysipelotrichaceae</taxon>
        <taxon>Erysipelothrix</taxon>
    </lineage>
</organism>
<reference evidence="4" key="1">
    <citation type="journal article" date="2015" name="Antimicrob. Agents Chemother.">
        <title>First Report of Macrolide Resistance Gene erm(T) Harbored by a Novel Small Plasmid from Erysipelothrix rhusiopathiae.</title>
        <authorList>
            <person name="Xu C.W."/>
            <person name="Zhang A.Y."/>
            <person name="Yang C.M."/>
            <person name="Pan Y."/>
            <person name="Guan Z.B."/>
            <person name="Lei C.W."/>
            <person name="Peng L.Y."/>
            <person name="Li Q.Z."/>
            <person name="Wang H.N."/>
        </authorList>
    </citation>
    <scope>NUCLEOTIDE SEQUENCE</scope>
    <source>
        <strain evidence="4">ER29</strain>
        <plasmid evidence="4">pER29</plasmid>
    </source>
</reference>
<dbReference type="InterPro" id="IPR001668">
    <property type="entry name" value="Mob_Pre"/>
</dbReference>
<evidence type="ECO:0000256" key="2">
    <source>
        <dbReference type="SAM" id="Coils"/>
    </source>
</evidence>
<evidence type="ECO:0000256" key="1">
    <source>
        <dbReference type="ARBA" id="ARBA00010657"/>
    </source>
</evidence>
<feature type="region of interest" description="Disordered" evidence="3">
    <location>
        <begin position="1"/>
        <end position="26"/>
    </location>
</feature>
<dbReference type="GO" id="GO:0006310">
    <property type="term" value="P:DNA recombination"/>
    <property type="evidence" value="ECO:0007669"/>
    <property type="project" value="InterPro"/>
</dbReference>
<protein>
    <submittedName>
        <fullName evidence="4">MobE-like protein</fullName>
    </submittedName>
</protein>
<dbReference type="EMBL" id="KM576795">
    <property type="protein sequence ID" value="AJP18166.1"/>
    <property type="molecule type" value="Genomic_DNA"/>
</dbReference>
<geneLocation type="plasmid" evidence="4">
    <name>pER29</name>
</geneLocation>
<dbReference type="Pfam" id="PF01076">
    <property type="entry name" value="Mob_Pre"/>
    <property type="match status" value="1"/>
</dbReference>
<keyword evidence="4" id="KW-0614">Plasmid</keyword>
<feature type="coiled-coil region" evidence="2">
    <location>
        <begin position="220"/>
        <end position="268"/>
    </location>
</feature>
<feature type="compositionally biased region" description="Basic and acidic residues" evidence="3">
    <location>
        <begin position="12"/>
        <end position="22"/>
    </location>
</feature>
<name>A0A0C5HCI4_ERYRH</name>
<evidence type="ECO:0000313" key="4">
    <source>
        <dbReference type="EMBL" id="AJP18166.1"/>
    </source>
</evidence>
<evidence type="ECO:0000256" key="3">
    <source>
        <dbReference type="SAM" id="MobiDB-lite"/>
    </source>
</evidence>
<dbReference type="Gene3D" id="3.30.930.30">
    <property type="match status" value="1"/>
</dbReference>